<accession>X1T9B5</accession>
<evidence type="ECO:0000313" key="2">
    <source>
        <dbReference type="EMBL" id="GAI76589.1"/>
    </source>
</evidence>
<gene>
    <name evidence="2" type="ORF">S12H4_25698</name>
</gene>
<sequence length="171" mass="19235">LKGKADEHGINPLKGIRQNPIGCGVIECKEKWECLEWSGCIDGTQTRNCVDKNNCGTEISKPAESEECALPAPKDNTFLIMLIVLMALLIATATIASLLIARNKKRVLVKQIDALIERTHVSLSQGDKISAFNNYKILQEFISRYQDKIPKKDLERFYQEGIKIYGELAKR</sequence>
<proteinExistence type="predicted"/>
<name>X1T9B5_9ZZZZ</name>
<evidence type="ECO:0000256" key="1">
    <source>
        <dbReference type="SAM" id="Phobius"/>
    </source>
</evidence>
<reference evidence="2" key="1">
    <citation type="journal article" date="2014" name="Front. Microbiol.">
        <title>High frequency of phylogenetically diverse reductive dehalogenase-homologous genes in deep subseafloor sedimentary metagenomes.</title>
        <authorList>
            <person name="Kawai M."/>
            <person name="Futagami T."/>
            <person name="Toyoda A."/>
            <person name="Takaki Y."/>
            <person name="Nishi S."/>
            <person name="Hori S."/>
            <person name="Arai W."/>
            <person name="Tsubouchi T."/>
            <person name="Morono Y."/>
            <person name="Uchiyama I."/>
            <person name="Ito T."/>
            <person name="Fujiyama A."/>
            <person name="Inagaki F."/>
            <person name="Takami H."/>
        </authorList>
    </citation>
    <scope>NUCLEOTIDE SEQUENCE</scope>
    <source>
        <strain evidence="2">Expedition CK06-06</strain>
    </source>
</reference>
<keyword evidence="1" id="KW-1133">Transmembrane helix</keyword>
<organism evidence="2">
    <name type="scientific">marine sediment metagenome</name>
    <dbReference type="NCBI Taxonomy" id="412755"/>
    <lineage>
        <taxon>unclassified sequences</taxon>
        <taxon>metagenomes</taxon>
        <taxon>ecological metagenomes</taxon>
    </lineage>
</organism>
<protein>
    <submittedName>
        <fullName evidence="2">Uncharacterized protein</fullName>
    </submittedName>
</protein>
<dbReference type="EMBL" id="BARW01014509">
    <property type="protein sequence ID" value="GAI76589.1"/>
    <property type="molecule type" value="Genomic_DNA"/>
</dbReference>
<feature type="transmembrane region" description="Helical" evidence="1">
    <location>
        <begin position="78"/>
        <end position="101"/>
    </location>
</feature>
<keyword evidence="1" id="KW-0472">Membrane</keyword>
<dbReference type="AlphaFoldDB" id="X1T9B5"/>
<keyword evidence="1" id="KW-0812">Transmembrane</keyword>
<comment type="caution">
    <text evidence="2">The sequence shown here is derived from an EMBL/GenBank/DDBJ whole genome shotgun (WGS) entry which is preliminary data.</text>
</comment>
<feature type="non-terminal residue" evidence="2">
    <location>
        <position position="1"/>
    </location>
</feature>